<keyword evidence="2" id="KW-1185">Reference proteome</keyword>
<gene>
    <name evidence="1" type="ORF">SLS53_003875</name>
</gene>
<reference evidence="1 2" key="1">
    <citation type="journal article" date="2023" name="PLoS ONE">
        <title>Cytospora paraplurivora sp. nov. isolated from orchards with fruit tree decline syndrome in Ontario, Canada.</title>
        <authorList>
            <person name="Ilyukhin E."/>
            <person name="Nguyen H.D.T."/>
            <person name="Castle A.J."/>
            <person name="Ellouze W."/>
        </authorList>
    </citation>
    <scope>NUCLEOTIDE SEQUENCE [LARGE SCALE GENOMIC DNA]</scope>
    <source>
        <strain evidence="1 2">FDS-564</strain>
    </source>
</reference>
<sequence length="240" mass="27954">MALANVGFSKDPLYTIYSNSTDLPLYIFLRQAASNTAFFMSMMPSSTEQEDTVDLLDSEADKLMNFVKYFNTIIQEPTEVDTSQTKERGTPVICHMTDCAFRLKSFAFRYTKIRNQYETYMEVEMILWEALKCLKRERRDLVVHLKSQQFADELEDAYLTGNADIIMDMMWKRQELLGAFAFLERSIQAYHMGVSKVIRGKYSFARELWAIEHDSKVLMEEINNFQMLFMSTMSILGSGR</sequence>
<comment type="caution">
    <text evidence="1">The sequence shown here is derived from an EMBL/GenBank/DDBJ whole genome shotgun (WGS) entry which is preliminary data.</text>
</comment>
<dbReference type="EMBL" id="JAJSPL020000012">
    <property type="protein sequence ID" value="KAK7743856.1"/>
    <property type="molecule type" value="Genomic_DNA"/>
</dbReference>
<accession>A0AAN9YH61</accession>
<protein>
    <submittedName>
        <fullName evidence="1">Uncharacterized protein</fullName>
    </submittedName>
</protein>
<dbReference type="AlphaFoldDB" id="A0AAN9YH61"/>
<evidence type="ECO:0000313" key="1">
    <source>
        <dbReference type="EMBL" id="KAK7743856.1"/>
    </source>
</evidence>
<proteinExistence type="predicted"/>
<evidence type="ECO:0000313" key="2">
    <source>
        <dbReference type="Proteomes" id="UP001320245"/>
    </source>
</evidence>
<name>A0AAN9YH61_9PEZI</name>
<organism evidence="1 2">
    <name type="scientific">Cytospora paraplurivora</name>
    <dbReference type="NCBI Taxonomy" id="2898453"/>
    <lineage>
        <taxon>Eukaryota</taxon>
        <taxon>Fungi</taxon>
        <taxon>Dikarya</taxon>
        <taxon>Ascomycota</taxon>
        <taxon>Pezizomycotina</taxon>
        <taxon>Sordariomycetes</taxon>
        <taxon>Sordariomycetidae</taxon>
        <taxon>Diaporthales</taxon>
        <taxon>Cytosporaceae</taxon>
        <taxon>Cytospora</taxon>
    </lineage>
</organism>
<dbReference type="Proteomes" id="UP001320245">
    <property type="component" value="Unassembled WGS sequence"/>
</dbReference>